<comment type="caution">
    <text evidence="3">The sequence shown here is derived from an EMBL/GenBank/DDBJ whole genome shotgun (WGS) entry which is preliminary data.</text>
</comment>
<dbReference type="EMBL" id="VNJI01000101">
    <property type="protein sequence ID" value="TVX97884.1"/>
    <property type="molecule type" value="Genomic_DNA"/>
</dbReference>
<dbReference type="InterPro" id="IPR037523">
    <property type="entry name" value="VOC_core"/>
</dbReference>
<dbReference type="Gene3D" id="3.10.180.10">
    <property type="entry name" value="2,3-Dihydroxybiphenyl 1,2-Dioxygenase, domain 1"/>
    <property type="match status" value="1"/>
</dbReference>
<dbReference type="AlphaFoldDB" id="A0A559JDD6"/>
<dbReference type="SUPFAM" id="SSF54593">
    <property type="entry name" value="Glyoxalase/Bleomycin resistance protein/Dihydroxybiphenyl dioxygenase"/>
    <property type="match status" value="1"/>
</dbReference>
<dbReference type="InterPro" id="IPR051332">
    <property type="entry name" value="Fosfomycin_Res_Enzymes"/>
</dbReference>
<dbReference type="OrthoDB" id="192739at2"/>
<protein>
    <submittedName>
        <fullName evidence="3">Glutathione transferase</fullName>
    </submittedName>
</protein>
<dbReference type="InterPro" id="IPR029068">
    <property type="entry name" value="Glyas_Bleomycin-R_OHBP_Dase"/>
</dbReference>
<dbReference type="PANTHER" id="PTHR36113:SF6">
    <property type="entry name" value="FOSFOMYCIN RESISTANCE PROTEIN FOSX"/>
    <property type="match status" value="1"/>
</dbReference>
<accession>A0A559JDD6</accession>
<evidence type="ECO:0000313" key="3">
    <source>
        <dbReference type="EMBL" id="TVX97884.1"/>
    </source>
</evidence>
<evidence type="ECO:0000259" key="2">
    <source>
        <dbReference type="PROSITE" id="PS51819"/>
    </source>
</evidence>
<dbReference type="GO" id="GO:0016740">
    <property type="term" value="F:transferase activity"/>
    <property type="evidence" value="ECO:0007669"/>
    <property type="project" value="UniProtKB-KW"/>
</dbReference>
<gene>
    <name evidence="3" type="ORF">FPZ49_34865</name>
</gene>
<dbReference type="Pfam" id="PF00903">
    <property type="entry name" value="Glyoxalase"/>
    <property type="match status" value="1"/>
</dbReference>
<keyword evidence="4" id="KW-1185">Reference proteome</keyword>
<dbReference type="PROSITE" id="PS51819">
    <property type="entry name" value="VOC"/>
    <property type="match status" value="1"/>
</dbReference>
<sequence>MKVTGFNHATIRVSDLSASLSFYQQLLGMKLVHLGRLDAYLEWGSAWVCLIERKSSWDVKLSASRLGVDHLAFSIAEQDFHEAEATLKQAGVRIVRGPIQRGGGWSLNFLDPDGTELELFTGSLAERMKVWT</sequence>
<evidence type="ECO:0000256" key="1">
    <source>
        <dbReference type="ARBA" id="ARBA00022723"/>
    </source>
</evidence>
<dbReference type="InterPro" id="IPR004360">
    <property type="entry name" value="Glyas_Fos-R_dOase_dom"/>
</dbReference>
<dbReference type="RefSeq" id="WP_144855268.1">
    <property type="nucleotide sequence ID" value="NZ_VNJI01000101.1"/>
</dbReference>
<proteinExistence type="predicted"/>
<organism evidence="3 4">
    <name type="scientific">Paenibacillus cremeus</name>
    <dbReference type="NCBI Taxonomy" id="2163881"/>
    <lineage>
        <taxon>Bacteria</taxon>
        <taxon>Bacillati</taxon>
        <taxon>Bacillota</taxon>
        <taxon>Bacilli</taxon>
        <taxon>Bacillales</taxon>
        <taxon>Paenibacillaceae</taxon>
        <taxon>Paenibacillus</taxon>
    </lineage>
</organism>
<keyword evidence="3" id="KW-0808">Transferase</keyword>
<name>A0A559JDD6_9BACL</name>
<dbReference type="Proteomes" id="UP000317036">
    <property type="component" value="Unassembled WGS sequence"/>
</dbReference>
<dbReference type="PANTHER" id="PTHR36113">
    <property type="entry name" value="LYASE, PUTATIVE-RELATED-RELATED"/>
    <property type="match status" value="1"/>
</dbReference>
<dbReference type="GO" id="GO:0046872">
    <property type="term" value="F:metal ion binding"/>
    <property type="evidence" value="ECO:0007669"/>
    <property type="project" value="UniProtKB-KW"/>
</dbReference>
<feature type="domain" description="VOC" evidence="2">
    <location>
        <begin position="5"/>
        <end position="122"/>
    </location>
</feature>
<evidence type="ECO:0000313" key="4">
    <source>
        <dbReference type="Proteomes" id="UP000317036"/>
    </source>
</evidence>
<reference evidence="3 4" key="1">
    <citation type="submission" date="2019-07" db="EMBL/GenBank/DDBJ databases">
        <authorList>
            <person name="Kim J."/>
        </authorList>
    </citation>
    <scope>NUCLEOTIDE SEQUENCE [LARGE SCALE GENOMIC DNA]</scope>
    <source>
        <strain evidence="3 4">JC52</strain>
    </source>
</reference>
<keyword evidence="1" id="KW-0479">Metal-binding</keyword>